<sequence>MIHDLFVNDLIEWIDESGNNCIERVLWIDEGYVIAFVYDINAKTGFPEARKVSEIREAISDGRALKLKSDPWARIVRDEDLSEKEKELRDRAWQIILFIVTQEPSIYYRDYRGSLVQQVIEKYNAGRTEGELVPITVYKYLRRFWQRGKNKNALLPDYANSGGKGKPKASGDKKRGRPRKYAQVPEIGIGRNVTEEDKRIFRFAIAKFYKNSKENFLTTAYDLMIKEYYAEDFYYDDNGVKKSILIPPDKRPTFTQFKYWYEIEQTDIRKTIISRKGSRKYALENRAITGTSQMETIGPGSRYQIDATIADVYLVSLYNPNWIIGRPVIYVVIDVFSHMITGVYVGLEGPSWTGAMMALANTATDKVKFCQEYGIEIYEDEWPCRHIPDTILGDRGELAGMNVETLIPNLDVRIENAAPYRADWKGLVERQFRTIHGYVKPFVPGYIDTDFRQRGGHDYRLDGRLNINEFTKIVIFLILQHNNHNYLNNYARDEMMIADDVNPIPIELWQWGIANRSGRLRTFPEDIVKLNLMPAEKATITARGIKFKGMYYTCEKASKEFWFEKSRSSLLSKSEKSLNVSYDIRQPNFIYLRSPNGREFEKGWLLESQQRYLDKNFYDIDYLLAYEKLQNQKNQGTRLQAKADLIANIESIVNQAKEETEAVLDDTISNRQKVSGIRQNRADEKNARRKNEAFELAKSESTNADNTKNPINTQSEDSEASKLLQPDHIDLLKRKRQERKSGKE</sequence>
<protein>
    <submittedName>
        <fullName evidence="3">DDE-type integrase/transposase/recombinase</fullName>
    </submittedName>
</protein>
<feature type="region of interest" description="Disordered" evidence="1">
    <location>
        <begin position="694"/>
        <end position="744"/>
    </location>
</feature>
<dbReference type="PROSITE" id="PS50994">
    <property type="entry name" value="INTEGRASE"/>
    <property type="match status" value="1"/>
</dbReference>
<dbReference type="InterPro" id="IPR001584">
    <property type="entry name" value="Integrase_cat-core"/>
</dbReference>
<dbReference type="InterPro" id="IPR015378">
    <property type="entry name" value="Transposase-like_Mu_C"/>
</dbReference>
<evidence type="ECO:0000259" key="2">
    <source>
        <dbReference type="PROSITE" id="PS50994"/>
    </source>
</evidence>
<evidence type="ECO:0000313" key="4">
    <source>
        <dbReference type="Proteomes" id="UP000621307"/>
    </source>
</evidence>
<reference evidence="3 4" key="1">
    <citation type="journal article" date="2020" name="ISME J.">
        <title>Comparative genomics reveals insights into cyanobacterial evolution and habitat adaptation.</title>
        <authorList>
            <person name="Chen M.Y."/>
            <person name="Teng W.K."/>
            <person name="Zhao L."/>
            <person name="Hu C.X."/>
            <person name="Zhou Y.K."/>
            <person name="Han B.P."/>
            <person name="Song L.R."/>
            <person name="Shu W.S."/>
        </authorList>
    </citation>
    <scope>NUCLEOTIDE SEQUENCE [LARGE SCALE GENOMIC DNA]</scope>
    <source>
        <strain evidence="3 4">FACHB-3921</strain>
    </source>
</reference>
<dbReference type="Pfam" id="PF09299">
    <property type="entry name" value="Mu-transpos_C"/>
    <property type="match status" value="1"/>
</dbReference>
<proteinExistence type="predicted"/>
<dbReference type="InterPro" id="IPR036397">
    <property type="entry name" value="RNaseH_sf"/>
</dbReference>
<name>A0ABR8BDS0_9NOSO</name>
<comment type="caution">
    <text evidence="3">The sequence shown here is derived from an EMBL/GenBank/DDBJ whole genome shotgun (WGS) entry which is preliminary data.</text>
</comment>
<dbReference type="RefSeq" id="WP_190567632.1">
    <property type="nucleotide sequence ID" value="NZ_JACJQL010000014.1"/>
</dbReference>
<dbReference type="Gene3D" id="3.30.420.10">
    <property type="entry name" value="Ribonuclease H-like superfamily/Ribonuclease H"/>
    <property type="match status" value="1"/>
</dbReference>
<dbReference type="EMBL" id="JACJQL010000014">
    <property type="protein sequence ID" value="MBD2252006.1"/>
    <property type="molecule type" value="Genomic_DNA"/>
</dbReference>
<gene>
    <name evidence="3" type="ORF">H6G14_11935</name>
</gene>
<evidence type="ECO:0000256" key="1">
    <source>
        <dbReference type="SAM" id="MobiDB-lite"/>
    </source>
</evidence>
<accession>A0ABR8BDS0</accession>
<feature type="compositionally biased region" description="Polar residues" evidence="1">
    <location>
        <begin position="699"/>
        <end position="715"/>
    </location>
</feature>
<dbReference type="Proteomes" id="UP000621307">
    <property type="component" value="Unassembled WGS sequence"/>
</dbReference>
<evidence type="ECO:0000313" key="3">
    <source>
        <dbReference type="EMBL" id="MBD2252006.1"/>
    </source>
</evidence>
<dbReference type="SUPFAM" id="SSF53098">
    <property type="entry name" value="Ribonuclease H-like"/>
    <property type="match status" value="1"/>
</dbReference>
<feature type="region of interest" description="Disordered" evidence="1">
    <location>
        <begin position="156"/>
        <end position="181"/>
    </location>
</feature>
<feature type="domain" description="Integrase catalytic" evidence="2">
    <location>
        <begin position="295"/>
        <end position="513"/>
    </location>
</feature>
<dbReference type="InterPro" id="IPR012337">
    <property type="entry name" value="RNaseH-like_sf"/>
</dbReference>
<organism evidence="3 4">
    <name type="scientific">Nostoc parmelioides FACHB-3921</name>
    <dbReference type="NCBI Taxonomy" id="2692909"/>
    <lineage>
        <taxon>Bacteria</taxon>
        <taxon>Bacillati</taxon>
        <taxon>Cyanobacteriota</taxon>
        <taxon>Cyanophyceae</taxon>
        <taxon>Nostocales</taxon>
        <taxon>Nostocaceae</taxon>
        <taxon>Nostoc</taxon>
    </lineage>
</organism>
<keyword evidence="4" id="KW-1185">Reference proteome</keyword>